<evidence type="ECO:0000313" key="17">
    <source>
        <dbReference type="EMBL" id="TVY46524.1"/>
    </source>
</evidence>
<evidence type="ECO:0000256" key="6">
    <source>
        <dbReference type="ARBA" id="ARBA00022927"/>
    </source>
</evidence>
<evidence type="ECO:0000256" key="4">
    <source>
        <dbReference type="ARBA" id="ARBA00022692"/>
    </source>
</evidence>
<dbReference type="GO" id="GO:0016031">
    <property type="term" value="P:tRNA import into mitochondrion"/>
    <property type="evidence" value="ECO:0007669"/>
    <property type="project" value="TreeGrafter"/>
</dbReference>
<dbReference type="SUPFAM" id="SSF47157">
    <property type="entry name" value="Mitochondrial import receptor subunit Tom20"/>
    <property type="match status" value="1"/>
</dbReference>
<feature type="transmembrane region" description="Helical" evidence="16">
    <location>
        <begin position="6"/>
        <end position="26"/>
    </location>
</feature>
<name>A0A8H8S277_9HELO</name>
<keyword evidence="18" id="KW-1185">Reference proteome</keyword>
<evidence type="ECO:0000256" key="1">
    <source>
        <dbReference type="ARBA" id="ARBA00004572"/>
    </source>
</evidence>
<dbReference type="GO" id="GO:0030150">
    <property type="term" value="P:protein import into mitochondrial matrix"/>
    <property type="evidence" value="ECO:0007669"/>
    <property type="project" value="TreeGrafter"/>
</dbReference>
<dbReference type="EMBL" id="QGMI01000143">
    <property type="protein sequence ID" value="TVY46524.1"/>
    <property type="molecule type" value="Genomic_DNA"/>
</dbReference>
<dbReference type="PRINTS" id="PR00351">
    <property type="entry name" value="OM20RECEPTOR"/>
</dbReference>
<dbReference type="Gene3D" id="1.20.960.10">
    <property type="entry name" value="Mitochondrial outer membrane translocase complex, subunit Tom20 domain"/>
    <property type="match status" value="1"/>
</dbReference>
<comment type="caution">
    <text evidence="17">The sequence shown here is derived from an EMBL/GenBank/DDBJ whole genome shotgun (WGS) entry which is preliminary data.</text>
</comment>
<organism evidence="17 18">
    <name type="scientific">Lachnellula occidentalis</name>
    <dbReference type="NCBI Taxonomy" id="215460"/>
    <lineage>
        <taxon>Eukaryota</taxon>
        <taxon>Fungi</taxon>
        <taxon>Dikarya</taxon>
        <taxon>Ascomycota</taxon>
        <taxon>Pezizomycotina</taxon>
        <taxon>Leotiomycetes</taxon>
        <taxon>Helotiales</taxon>
        <taxon>Lachnaceae</taxon>
        <taxon>Lachnellula</taxon>
    </lineage>
</organism>
<dbReference type="Proteomes" id="UP000443090">
    <property type="component" value="Unassembled WGS sequence"/>
</dbReference>
<comment type="subcellular location">
    <subcellularLocation>
        <location evidence="1">Mitochondrion outer membrane</location>
        <topology evidence="1">Single-pass membrane protein</topology>
    </subcellularLocation>
</comment>
<dbReference type="Pfam" id="PF02064">
    <property type="entry name" value="MAS20"/>
    <property type="match status" value="1"/>
</dbReference>
<keyword evidence="5 14" id="KW-1000">Mitochondrion outer membrane</keyword>
<feature type="region of interest" description="Disordered" evidence="15">
    <location>
        <begin position="159"/>
        <end position="178"/>
    </location>
</feature>
<dbReference type="FunFam" id="1.20.960.10:FF:000002">
    <property type="entry name" value="Mitochondrial import receptor subunit TOM20"/>
    <property type="match status" value="1"/>
</dbReference>
<evidence type="ECO:0000256" key="2">
    <source>
        <dbReference type="ARBA" id="ARBA00005792"/>
    </source>
</evidence>
<dbReference type="InterPro" id="IPR002056">
    <property type="entry name" value="MAS20"/>
</dbReference>
<evidence type="ECO:0000313" key="18">
    <source>
        <dbReference type="Proteomes" id="UP000443090"/>
    </source>
</evidence>
<evidence type="ECO:0000256" key="11">
    <source>
        <dbReference type="ARBA" id="ARBA00068548"/>
    </source>
</evidence>
<dbReference type="PANTHER" id="PTHR12430">
    <property type="entry name" value="MITOCHONDRIAL IMPORT RECEPTOR SUBUNIT TOM20"/>
    <property type="match status" value="1"/>
</dbReference>
<keyword evidence="8 14" id="KW-0496">Mitochondrion</keyword>
<dbReference type="GO" id="GO:0006605">
    <property type="term" value="P:protein targeting"/>
    <property type="evidence" value="ECO:0007669"/>
    <property type="project" value="InterPro"/>
</dbReference>
<dbReference type="InterPro" id="IPR023392">
    <property type="entry name" value="Tom20_dom_sf"/>
</dbReference>
<evidence type="ECO:0000256" key="8">
    <source>
        <dbReference type="ARBA" id="ARBA00023128"/>
    </source>
</evidence>
<keyword evidence="17" id="KW-0675">Receptor</keyword>
<dbReference type="PANTHER" id="PTHR12430:SF0">
    <property type="entry name" value="TRANSLOCASE OF OUTER MITOCHONDRIAL MEMBRANE 20"/>
    <property type="match status" value="1"/>
</dbReference>
<evidence type="ECO:0000256" key="7">
    <source>
        <dbReference type="ARBA" id="ARBA00022989"/>
    </source>
</evidence>
<dbReference type="PIRSF" id="PIRSF037707">
    <property type="entry name" value="MAS20_rcpt"/>
    <property type="match status" value="1"/>
</dbReference>
<dbReference type="GO" id="GO:0005742">
    <property type="term" value="C:mitochondrial outer membrane translocase complex"/>
    <property type="evidence" value="ECO:0007669"/>
    <property type="project" value="UniProtKB-UniRule"/>
</dbReference>
<evidence type="ECO:0000256" key="16">
    <source>
        <dbReference type="SAM" id="Phobius"/>
    </source>
</evidence>
<dbReference type="GO" id="GO:0006886">
    <property type="term" value="P:intracellular protein transport"/>
    <property type="evidence" value="ECO:0007669"/>
    <property type="project" value="InterPro"/>
</dbReference>
<keyword evidence="7 16" id="KW-1133">Transmembrane helix</keyword>
<gene>
    <name evidence="17" type="primary">tom20</name>
    <name evidence="17" type="ORF">LOCC1_G003673</name>
</gene>
<comment type="similarity">
    <text evidence="2 14">Belongs to the Tom20 family.</text>
</comment>
<protein>
    <recommendedName>
        <fullName evidence="11">Mitochondrial import receptor subunit TOM20</fullName>
    </recommendedName>
    <alternativeName>
        <fullName evidence="10">Mitochondrial 20 kDa outer membrane protein</fullName>
    </alternativeName>
    <alternativeName>
        <fullName evidence="12">Mitochondrial import receptor subunit tom20</fullName>
    </alternativeName>
    <alternativeName>
        <fullName evidence="13">Translocase of outer membrane 20 kDa subunit</fullName>
    </alternativeName>
</protein>
<accession>A0A8H8S277</accession>
<dbReference type="GO" id="GO:0008320">
    <property type="term" value="F:protein transmembrane transporter activity"/>
    <property type="evidence" value="ECO:0007669"/>
    <property type="project" value="TreeGrafter"/>
</dbReference>
<dbReference type="AlphaFoldDB" id="A0A8H8S277"/>
<dbReference type="OrthoDB" id="2154253at2759"/>
<evidence type="ECO:0000256" key="12">
    <source>
        <dbReference type="ARBA" id="ARBA00073975"/>
    </source>
</evidence>
<evidence type="ECO:0000256" key="3">
    <source>
        <dbReference type="ARBA" id="ARBA00022448"/>
    </source>
</evidence>
<dbReference type="NCBIfam" id="TIGR00985">
    <property type="entry name" value="3a0801s04tom"/>
    <property type="match status" value="1"/>
</dbReference>
<keyword evidence="4 16" id="KW-0812">Transmembrane</keyword>
<sequence length="178" mass="19052">MVQTSTIVATTVGSVAAGLVAYAVYFDHRRRTDPNFRKQLKKESKKLARAAKEEAAAYTVRQRAVIRSAVEEAKDEGFPSDVEEREAYFMQEVASGEGLSGDGTNNVEAALCFYKALKVYPQPKDLISIYDKTVPRAVLDILAEMIAADAELDVGPFSATPAGSDSGSTSGIPGVGLD</sequence>
<feature type="compositionally biased region" description="Polar residues" evidence="15">
    <location>
        <begin position="161"/>
        <end position="171"/>
    </location>
</feature>
<evidence type="ECO:0000256" key="15">
    <source>
        <dbReference type="SAM" id="MobiDB-lite"/>
    </source>
</evidence>
<keyword evidence="6" id="KW-0653">Protein transport</keyword>
<dbReference type="GO" id="GO:0030943">
    <property type="term" value="F:mitochondrion targeting sequence binding"/>
    <property type="evidence" value="ECO:0007669"/>
    <property type="project" value="TreeGrafter"/>
</dbReference>
<evidence type="ECO:0000256" key="5">
    <source>
        <dbReference type="ARBA" id="ARBA00022787"/>
    </source>
</evidence>
<evidence type="ECO:0000256" key="13">
    <source>
        <dbReference type="ARBA" id="ARBA00080405"/>
    </source>
</evidence>
<evidence type="ECO:0000256" key="14">
    <source>
        <dbReference type="PIRNR" id="PIRNR037707"/>
    </source>
</evidence>
<keyword evidence="9 14" id="KW-0472">Membrane</keyword>
<evidence type="ECO:0000256" key="10">
    <source>
        <dbReference type="ARBA" id="ARBA00042705"/>
    </source>
</evidence>
<evidence type="ECO:0000256" key="9">
    <source>
        <dbReference type="ARBA" id="ARBA00023136"/>
    </source>
</evidence>
<reference evidence="17 18" key="1">
    <citation type="submission" date="2018-05" db="EMBL/GenBank/DDBJ databases">
        <title>Genome sequencing and assembly of the regulated plant pathogen Lachnellula willkommii and related sister species for the development of diagnostic species identification markers.</title>
        <authorList>
            <person name="Giroux E."/>
            <person name="Bilodeau G."/>
        </authorList>
    </citation>
    <scope>NUCLEOTIDE SEQUENCE [LARGE SCALE GENOMIC DNA]</scope>
    <source>
        <strain evidence="17 18">CBS 160.35</strain>
    </source>
</reference>
<keyword evidence="3" id="KW-0813">Transport</keyword>
<proteinExistence type="inferred from homology"/>